<name>A0ABU7KCX8_9ACTN</name>
<comment type="caution">
    <text evidence="1">The sequence shown here is derived from an EMBL/GenBank/DDBJ whole genome shotgun (WGS) entry which is preliminary data.</text>
</comment>
<dbReference type="EMBL" id="JAUZMY010000026">
    <property type="protein sequence ID" value="MEE2040086.1"/>
    <property type="molecule type" value="Genomic_DNA"/>
</dbReference>
<proteinExistence type="predicted"/>
<dbReference type="Proteomes" id="UP001356095">
    <property type="component" value="Unassembled WGS sequence"/>
</dbReference>
<sequence length="305" mass="33317">MGREVRRVPLDFDWEIGKVWDGFLLPKSLHEDSCPDCESGYSERGEYLHKLWYGNVPFRPEDNGSTPFTVDTPAVRAFAERNVSRSPEFYGIGTGPDLTGRGDAAVLREAHRLADHWNSGWGHHLNQDDVDALVAAGRLMDFTHTCKPGEGWKPIEPTPRPTAAEVNEWSLRGFGHDSLNAHVAIEARCAREGVPATCPTCDGHATVEAYTGQRADAEAWEPTPPPTGDGYQLWSTTTKGHPVSPVFDTPVGLARWMTTKAEGWSRASSVEAALRFINAGWAPSMVVSAAGVQPGVEVMGARREA</sequence>
<accession>A0ABU7KCX8</accession>
<gene>
    <name evidence="1" type="ORF">Q8791_22985</name>
</gene>
<evidence type="ECO:0000313" key="2">
    <source>
        <dbReference type="Proteomes" id="UP001356095"/>
    </source>
</evidence>
<evidence type="ECO:0000313" key="1">
    <source>
        <dbReference type="EMBL" id="MEE2040086.1"/>
    </source>
</evidence>
<organism evidence="1 2">
    <name type="scientific">Nocardiopsis codii</name>
    <dbReference type="NCBI Taxonomy" id="3065942"/>
    <lineage>
        <taxon>Bacteria</taxon>
        <taxon>Bacillati</taxon>
        <taxon>Actinomycetota</taxon>
        <taxon>Actinomycetes</taxon>
        <taxon>Streptosporangiales</taxon>
        <taxon>Nocardiopsidaceae</taxon>
        <taxon>Nocardiopsis</taxon>
    </lineage>
</organism>
<protein>
    <submittedName>
        <fullName evidence="1">Uncharacterized protein</fullName>
    </submittedName>
</protein>
<dbReference type="RefSeq" id="WP_330093856.1">
    <property type="nucleotide sequence ID" value="NZ_JAUZMY010000026.1"/>
</dbReference>
<keyword evidence="2" id="KW-1185">Reference proteome</keyword>
<reference evidence="1 2" key="1">
    <citation type="submission" date="2023-08" db="EMBL/GenBank/DDBJ databases">
        <authorList>
            <person name="Girao M."/>
            <person name="Carvalho M.F."/>
        </authorList>
    </citation>
    <scope>NUCLEOTIDE SEQUENCE [LARGE SCALE GENOMIC DNA]</scope>
    <source>
        <strain evidence="1 2">CT-R113</strain>
    </source>
</reference>